<dbReference type="AlphaFoldDB" id="A0A1Y0IF28"/>
<feature type="signal peptide" evidence="1">
    <location>
        <begin position="1"/>
        <end position="19"/>
    </location>
</feature>
<name>A0A1Y0IF28_9GAMM</name>
<proteinExistence type="predicted"/>
<evidence type="ECO:0000313" key="2">
    <source>
        <dbReference type="EMBL" id="ARU57964.1"/>
    </source>
</evidence>
<evidence type="ECO:0000313" key="3">
    <source>
        <dbReference type="Proteomes" id="UP000196027"/>
    </source>
</evidence>
<keyword evidence="1" id="KW-0732">Signal</keyword>
<dbReference type="Proteomes" id="UP000196027">
    <property type="component" value="Chromosome"/>
</dbReference>
<keyword evidence="3" id="KW-1185">Reference proteome</keyword>
<accession>A0A1Y0IF28</accession>
<dbReference type="KEGG" id="ome:OLMES_3945"/>
<gene>
    <name evidence="2" type="ORF">OLMES_3945</name>
</gene>
<organism evidence="2 3">
    <name type="scientific">Oleiphilus messinensis</name>
    <dbReference type="NCBI Taxonomy" id="141451"/>
    <lineage>
        <taxon>Bacteria</taxon>
        <taxon>Pseudomonadati</taxon>
        <taxon>Pseudomonadota</taxon>
        <taxon>Gammaproteobacteria</taxon>
        <taxon>Oceanospirillales</taxon>
        <taxon>Oleiphilaceae</taxon>
        <taxon>Oleiphilus</taxon>
    </lineage>
</organism>
<evidence type="ECO:0008006" key="4">
    <source>
        <dbReference type="Google" id="ProtNLM"/>
    </source>
</evidence>
<feature type="chain" id="PRO_5012237164" description="PEP-CTERM protein-sorting domain-containing protein" evidence="1">
    <location>
        <begin position="20"/>
        <end position="247"/>
    </location>
</feature>
<protein>
    <recommendedName>
        <fullName evidence="4">PEP-CTERM protein-sorting domain-containing protein</fullName>
    </recommendedName>
</protein>
<dbReference type="RefSeq" id="WP_198343043.1">
    <property type="nucleotide sequence ID" value="NZ_CP021425.1"/>
</dbReference>
<evidence type="ECO:0000256" key="1">
    <source>
        <dbReference type="SAM" id="SignalP"/>
    </source>
</evidence>
<sequence length="247" mass="25905">MKQAFSTIALATLVTGAHATPVTFFGEDLNNSNSVRLASTPNADAAFTEFTSNLTGFRIEDFESLSTGITSAISLEFPGSSGAINATLSGSSMSIVNVPPGTTNRAGRYPISGNQFLETNVENFRIDFSQAISAFGFWGVDIGDFGGTVSLELIGGGIQTIEVPNTQGEAGSTDGSVLFFGFYDLSDSFTSITFDITSNGDVFAFDDALVGDAGQINPAESNPVPIPATTLLLGGGFLMMRRFLIRL</sequence>
<reference evidence="2 3" key="1">
    <citation type="submission" date="2017-05" db="EMBL/GenBank/DDBJ databases">
        <title>Genomic insights into alkan degradation activity of Oleiphilus messinensis.</title>
        <authorList>
            <person name="Kozyavkin S.A."/>
            <person name="Slesarev A.I."/>
            <person name="Golyshin P.N."/>
            <person name="Korzhenkov A."/>
            <person name="Golyshina O.N."/>
            <person name="Toshchakov S.V."/>
        </authorList>
    </citation>
    <scope>NUCLEOTIDE SEQUENCE [LARGE SCALE GENOMIC DNA]</scope>
    <source>
        <strain evidence="2 3">ME102</strain>
    </source>
</reference>
<dbReference type="EMBL" id="CP021425">
    <property type="protein sequence ID" value="ARU57964.1"/>
    <property type="molecule type" value="Genomic_DNA"/>
</dbReference>